<protein>
    <submittedName>
        <fullName evidence="2">Uncharacterized protein</fullName>
    </submittedName>
</protein>
<dbReference type="EMBL" id="MU806793">
    <property type="protein sequence ID" value="KAJ3833016.1"/>
    <property type="molecule type" value="Genomic_DNA"/>
</dbReference>
<dbReference type="SUPFAM" id="SSF53098">
    <property type="entry name" value="Ribonuclease H-like"/>
    <property type="match status" value="1"/>
</dbReference>
<evidence type="ECO:0000313" key="2">
    <source>
        <dbReference type="EMBL" id="KAJ3833016.1"/>
    </source>
</evidence>
<dbReference type="PANTHER" id="PTHR46169:SF15">
    <property type="entry name" value="INNER CENTROMERE PROTEIN A-LIKE ISOFORM X1-RELATED"/>
    <property type="match status" value="1"/>
</dbReference>
<accession>A0AA38NYT3</accession>
<dbReference type="InterPro" id="IPR012337">
    <property type="entry name" value="RNaseH-like_sf"/>
</dbReference>
<sequence length="300" mass="33728">MLQELPTLLPSTATAGTEYQIRCFGHILNLCVKAFLFLFDTSEKAVKADTTPAENVDGDSSEDEDEGEEVDNDQLEENEEAERDNGDWDEIAKLSTAIDEVLELSKEEIVVGCCTIKKLRKLGKKIRNSSVLQSELAEACKSEHIQVKQMIRPIDICWNTLCDVIERALDLRRALEHLLSQGKHKLGKKPLAAWRLTSEEWKLLDDILPMFKVFCQATKRLLASGRPLVADVISVINLINQQLESLVNDMTKPAIVQASAAKGRAVLNKYYSKMDDSKMYRICMSKCLIKSQTSFTNFIG</sequence>
<feature type="region of interest" description="Disordered" evidence="1">
    <location>
        <begin position="48"/>
        <end position="86"/>
    </location>
</feature>
<dbReference type="GO" id="GO:0005634">
    <property type="term" value="C:nucleus"/>
    <property type="evidence" value="ECO:0007669"/>
    <property type="project" value="TreeGrafter"/>
</dbReference>
<dbReference type="InterPro" id="IPR052717">
    <property type="entry name" value="Vacuolar_transposase_reg"/>
</dbReference>
<organism evidence="2 3">
    <name type="scientific">Lentinula raphanica</name>
    <dbReference type="NCBI Taxonomy" id="153919"/>
    <lineage>
        <taxon>Eukaryota</taxon>
        <taxon>Fungi</taxon>
        <taxon>Dikarya</taxon>
        <taxon>Basidiomycota</taxon>
        <taxon>Agaricomycotina</taxon>
        <taxon>Agaricomycetes</taxon>
        <taxon>Agaricomycetidae</taxon>
        <taxon>Agaricales</taxon>
        <taxon>Marasmiineae</taxon>
        <taxon>Omphalotaceae</taxon>
        <taxon>Lentinula</taxon>
    </lineage>
</organism>
<reference evidence="2" key="1">
    <citation type="submission" date="2022-08" db="EMBL/GenBank/DDBJ databases">
        <authorList>
            <consortium name="DOE Joint Genome Institute"/>
            <person name="Min B."/>
            <person name="Riley R."/>
            <person name="Sierra-Patev S."/>
            <person name="Naranjo-Ortiz M."/>
            <person name="Looney B."/>
            <person name="Konkel Z."/>
            <person name="Slot J.C."/>
            <person name="Sakamoto Y."/>
            <person name="Steenwyk J.L."/>
            <person name="Rokas A."/>
            <person name="Carro J."/>
            <person name="Camarero S."/>
            <person name="Ferreira P."/>
            <person name="Molpeceres G."/>
            <person name="Ruiz-Duenas F.J."/>
            <person name="Serrano A."/>
            <person name="Henrissat B."/>
            <person name="Drula E."/>
            <person name="Hughes K.W."/>
            <person name="Mata J.L."/>
            <person name="Ishikawa N.K."/>
            <person name="Vargas-Isla R."/>
            <person name="Ushijima S."/>
            <person name="Smith C.A."/>
            <person name="Ahrendt S."/>
            <person name="Andreopoulos W."/>
            <person name="He G."/>
            <person name="Labutti K."/>
            <person name="Lipzen A."/>
            <person name="Ng V."/>
            <person name="Sandor L."/>
            <person name="Barry K."/>
            <person name="Martinez A.T."/>
            <person name="Xiao Y."/>
            <person name="Gibbons J.G."/>
            <person name="Terashima K."/>
            <person name="Hibbett D.S."/>
            <person name="Grigoriev I.V."/>
        </authorList>
    </citation>
    <scope>NUCLEOTIDE SEQUENCE</scope>
    <source>
        <strain evidence="2">TFB9207</strain>
    </source>
</reference>
<dbReference type="GO" id="GO:0006357">
    <property type="term" value="P:regulation of transcription by RNA polymerase II"/>
    <property type="evidence" value="ECO:0007669"/>
    <property type="project" value="TreeGrafter"/>
</dbReference>
<evidence type="ECO:0000256" key="1">
    <source>
        <dbReference type="SAM" id="MobiDB-lite"/>
    </source>
</evidence>
<dbReference type="AlphaFoldDB" id="A0AA38NYT3"/>
<dbReference type="Proteomes" id="UP001163846">
    <property type="component" value="Unassembled WGS sequence"/>
</dbReference>
<keyword evidence="3" id="KW-1185">Reference proteome</keyword>
<name>A0AA38NYT3_9AGAR</name>
<gene>
    <name evidence="2" type="ORF">F5878DRAFT_547295</name>
</gene>
<evidence type="ECO:0000313" key="3">
    <source>
        <dbReference type="Proteomes" id="UP001163846"/>
    </source>
</evidence>
<feature type="compositionally biased region" description="Acidic residues" evidence="1">
    <location>
        <begin position="56"/>
        <end position="82"/>
    </location>
</feature>
<comment type="caution">
    <text evidence="2">The sequence shown here is derived from an EMBL/GenBank/DDBJ whole genome shotgun (WGS) entry which is preliminary data.</text>
</comment>
<dbReference type="PANTHER" id="PTHR46169">
    <property type="entry name" value="DNA REPLICATION-RELATED ELEMENT FACTOR, ISOFORM A"/>
    <property type="match status" value="1"/>
</dbReference>
<proteinExistence type="predicted"/>